<dbReference type="Proteomes" id="UP000469440">
    <property type="component" value="Unassembled WGS sequence"/>
</dbReference>
<reference evidence="1 2" key="1">
    <citation type="submission" date="2019-09" db="EMBL/GenBank/DDBJ databases">
        <title>Genome sequence of Clostridium sp. EA1.</title>
        <authorList>
            <person name="Poehlein A."/>
            <person name="Bengelsdorf F.R."/>
            <person name="Daniel R."/>
        </authorList>
    </citation>
    <scope>NUCLEOTIDE SEQUENCE [LARGE SCALE GENOMIC DNA]</scope>
    <source>
        <strain evidence="1 2">EA1</strain>
    </source>
</reference>
<evidence type="ECO:0000313" key="2">
    <source>
        <dbReference type="Proteomes" id="UP000469440"/>
    </source>
</evidence>
<protein>
    <submittedName>
        <fullName evidence="1">Uncharacterized protein</fullName>
    </submittedName>
</protein>
<proteinExistence type="predicted"/>
<accession>A0A6N8I419</accession>
<organism evidence="1 2">
    <name type="scientific">Caproicibacter fermentans</name>
    <dbReference type="NCBI Taxonomy" id="2576756"/>
    <lineage>
        <taxon>Bacteria</taxon>
        <taxon>Bacillati</taxon>
        <taxon>Bacillota</taxon>
        <taxon>Clostridia</taxon>
        <taxon>Eubacteriales</taxon>
        <taxon>Acutalibacteraceae</taxon>
        <taxon>Caproicibacter</taxon>
    </lineage>
</organism>
<dbReference type="EMBL" id="VWXL01000088">
    <property type="protein sequence ID" value="MVB12350.1"/>
    <property type="molecule type" value="Genomic_DNA"/>
</dbReference>
<keyword evidence="2" id="KW-1185">Reference proteome</keyword>
<gene>
    <name evidence="1" type="ORF">CAFE_30840</name>
</gene>
<dbReference type="OrthoDB" id="9976170at2"/>
<name>A0A6N8I419_9FIRM</name>
<comment type="caution">
    <text evidence="1">The sequence shown here is derived from an EMBL/GenBank/DDBJ whole genome shotgun (WGS) entry which is preliminary data.</text>
</comment>
<sequence>MTQDSVTSSKSVEEKAYECFNDIEGQIYFADRLMQGFKEQYFDTSEEAFQSNESAKADFVYNHEYMAAQVQAISDMLFDIRLKCEFVAGNRDDPIIAAHIRNEDQMRSWLRDDEDERKKGVTPNA</sequence>
<dbReference type="AlphaFoldDB" id="A0A6N8I419"/>
<dbReference type="RefSeq" id="WP_156991132.1">
    <property type="nucleotide sequence ID" value="NZ_VWXL01000088.1"/>
</dbReference>
<evidence type="ECO:0000313" key="1">
    <source>
        <dbReference type="EMBL" id="MVB12350.1"/>
    </source>
</evidence>